<proteinExistence type="predicted"/>
<gene>
    <name evidence="1" type="ORF">Pla111_20320</name>
</gene>
<dbReference type="AlphaFoldDB" id="A0A5C5W882"/>
<sequence>MPKDGDIGGTIRCGGLQITFIWQADRYTHQIVSSTGCLRALADEADAETPVYTDLHQQGELLFVSGMSGDRHWSASVEPTAAGLVFDLACRTKSAADGIGVIYRGNGARAVTLADDRAPVTVETVGERQTISPLGPLPAPPLTLRLRYQISA</sequence>
<accession>A0A5C5W882</accession>
<protein>
    <submittedName>
        <fullName evidence="1">Uncharacterized protein</fullName>
    </submittedName>
</protein>
<dbReference type="RefSeq" id="WP_146573826.1">
    <property type="nucleotide sequence ID" value="NZ_SJPH01000003.1"/>
</dbReference>
<evidence type="ECO:0000313" key="2">
    <source>
        <dbReference type="Proteomes" id="UP000318995"/>
    </source>
</evidence>
<organism evidence="1 2">
    <name type="scientific">Botrimarina hoheduenensis</name>
    <dbReference type="NCBI Taxonomy" id="2528000"/>
    <lineage>
        <taxon>Bacteria</taxon>
        <taxon>Pseudomonadati</taxon>
        <taxon>Planctomycetota</taxon>
        <taxon>Planctomycetia</taxon>
        <taxon>Pirellulales</taxon>
        <taxon>Lacipirellulaceae</taxon>
        <taxon>Botrimarina</taxon>
    </lineage>
</organism>
<reference evidence="1 2" key="1">
    <citation type="submission" date="2019-02" db="EMBL/GenBank/DDBJ databases">
        <title>Deep-cultivation of Planctomycetes and their phenomic and genomic characterization uncovers novel biology.</title>
        <authorList>
            <person name="Wiegand S."/>
            <person name="Jogler M."/>
            <person name="Boedeker C."/>
            <person name="Pinto D."/>
            <person name="Vollmers J."/>
            <person name="Rivas-Marin E."/>
            <person name="Kohn T."/>
            <person name="Peeters S.H."/>
            <person name="Heuer A."/>
            <person name="Rast P."/>
            <person name="Oberbeckmann S."/>
            <person name="Bunk B."/>
            <person name="Jeske O."/>
            <person name="Meyerdierks A."/>
            <person name="Storesund J.E."/>
            <person name="Kallscheuer N."/>
            <person name="Luecker S."/>
            <person name="Lage O.M."/>
            <person name="Pohl T."/>
            <person name="Merkel B.J."/>
            <person name="Hornburger P."/>
            <person name="Mueller R.-W."/>
            <person name="Bruemmer F."/>
            <person name="Labrenz M."/>
            <person name="Spormann A.M."/>
            <person name="Op Den Camp H."/>
            <person name="Overmann J."/>
            <person name="Amann R."/>
            <person name="Jetten M.S.M."/>
            <person name="Mascher T."/>
            <person name="Medema M.H."/>
            <person name="Devos D.P."/>
            <person name="Kaster A.-K."/>
            <person name="Ovreas L."/>
            <person name="Rohde M."/>
            <person name="Galperin M.Y."/>
            <person name="Jogler C."/>
        </authorList>
    </citation>
    <scope>NUCLEOTIDE SEQUENCE [LARGE SCALE GENOMIC DNA]</scope>
    <source>
        <strain evidence="1 2">Pla111</strain>
    </source>
</reference>
<comment type="caution">
    <text evidence="1">The sequence shown here is derived from an EMBL/GenBank/DDBJ whole genome shotgun (WGS) entry which is preliminary data.</text>
</comment>
<name>A0A5C5W882_9BACT</name>
<dbReference type="EMBL" id="SJPH01000003">
    <property type="protein sequence ID" value="TWT46930.1"/>
    <property type="molecule type" value="Genomic_DNA"/>
</dbReference>
<keyword evidence="2" id="KW-1185">Reference proteome</keyword>
<dbReference type="Proteomes" id="UP000318995">
    <property type="component" value="Unassembled WGS sequence"/>
</dbReference>
<evidence type="ECO:0000313" key="1">
    <source>
        <dbReference type="EMBL" id="TWT46930.1"/>
    </source>
</evidence>
<dbReference type="OrthoDB" id="282657at2"/>